<comment type="caution">
    <text evidence="7">Lacks conserved residue(s) required for the propagation of feature annotation.</text>
</comment>
<feature type="short sequence motif" description="'HIGH' region" evidence="7">
    <location>
        <begin position="41"/>
        <end position="51"/>
    </location>
</feature>
<comment type="caution">
    <text evidence="10">The sequence shown here is derived from an EMBL/GenBank/DDBJ whole genome shotgun (WGS) entry which is preliminary data.</text>
</comment>
<dbReference type="GO" id="GO:0005524">
    <property type="term" value="F:ATP binding"/>
    <property type="evidence" value="ECO:0007669"/>
    <property type="project" value="UniProtKB-UniRule"/>
</dbReference>
<evidence type="ECO:0000256" key="4">
    <source>
        <dbReference type="ARBA" id="ARBA00022840"/>
    </source>
</evidence>
<evidence type="ECO:0000256" key="5">
    <source>
        <dbReference type="ARBA" id="ARBA00022917"/>
    </source>
</evidence>
<reference evidence="10" key="1">
    <citation type="submission" date="2020-08" db="EMBL/GenBank/DDBJ databases">
        <title>Genome public.</title>
        <authorList>
            <person name="Liu C."/>
            <person name="Sun Q."/>
        </authorList>
    </citation>
    <scope>NUCLEOTIDE SEQUENCE</scope>
    <source>
        <strain evidence="10">BX12</strain>
    </source>
</reference>
<dbReference type="NCBIfam" id="TIGR00464">
    <property type="entry name" value="gltX_bact"/>
    <property type="match status" value="1"/>
</dbReference>
<keyword evidence="11" id="KW-1185">Reference proteome</keyword>
<evidence type="ECO:0000313" key="10">
    <source>
        <dbReference type="EMBL" id="MBC6679795.1"/>
    </source>
</evidence>
<dbReference type="InterPro" id="IPR000924">
    <property type="entry name" value="Glu/Gln-tRNA-synth"/>
</dbReference>
<comment type="function">
    <text evidence="7">Catalyzes the attachment of glutamate to tRNA(Glu) in a two-step reaction: glutamate is first activated by ATP to form Glu-AMP and then transferred to the acceptor end of tRNA(Glu).</text>
</comment>
<dbReference type="InterPro" id="IPR020058">
    <property type="entry name" value="Glu/Gln-tRNA-synth_Ib_cat-dom"/>
</dbReference>
<keyword evidence="3 7" id="KW-0547">Nucleotide-binding</keyword>
<name>A0A923SQR9_9FIRM</name>
<sequence>MDYNKLAELLFPRITKTPEDYETIYPPRSLPEGAKVTRLGPSPTGFIHLGNLYGAFVDERLAHQSGGIFYLRIEDTDDKRYVEGAVETIITSLDFFGIDFDEGATVDGSVGEYGPYHQSERGEIYQCYVKELIKKGQAYPCFLSEEEIAKIREKQEQEKQNPGIYGEYAACRNLSLEEIQSRIDAGQSYVIRLRSDGNQDPEKARTISVEDGIRGTLSMPENYQDVVILKATGIPTYHFAHVVDDHLMRTTHVIRGEEWISSLPIHVELFEKLGFEMPVFCHTAQLMKLDNGNKRKLSKRKDPELSLDYYRQEGYLPEAVREYLLTILNSNYEEWRQANPDTPAVDFPFQAEKMSNSGALFDLDKLNDVSKDVLVKLPASRLCQFMKTWAAEFQPEILPLFEGHEDYIEKILDLGRSGKKPRKDLVYGKQIFEFIRYFFDDYFRIEDAYPENAAQDAKTILAKYLETYDHSDDQGQWFDKIRAIAEELGYAARPKDYKKNPDQYKGHVGDVSTVIRIAVMGRSQSPDVWEIQQILGEERTKARIQARIDA</sequence>
<dbReference type="InterPro" id="IPR008925">
    <property type="entry name" value="aa_tRNA-synth_I_cd-bd_sf"/>
</dbReference>
<dbReference type="PANTHER" id="PTHR43311">
    <property type="entry name" value="GLUTAMATE--TRNA LIGASE"/>
    <property type="match status" value="1"/>
</dbReference>
<evidence type="ECO:0000313" key="11">
    <source>
        <dbReference type="Proteomes" id="UP000602647"/>
    </source>
</evidence>
<dbReference type="GO" id="GO:0006424">
    <property type="term" value="P:glutamyl-tRNA aminoacylation"/>
    <property type="evidence" value="ECO:0007669"/>
    <property type="project" value="UniProtKB-UniRule"/>
</dbReference>
<dbReference type="PROSITE" id="PS00178">
    <property type="entry name" value="AA_TRNA_LIGASE_I"/>
    <property type="match status" value="1"/>
</dbReference>
<dbReference type="InterPro" id="IPR020751">
    <property type="entry name" value="aa-tRNA-synth_I_codon-bd_sub2"/>
</dbReference>
<organism evidence="10 11">
    <name type="scientific">Zhenpiania hominis</name>
    <dbReference type="NCBI Taxonomy" id="2763644"/>
    <lineage>
        <taxon>Bacteria</taxon>
        <taxon>Bacillati</taxon>
        <taxon>Bacillota</taxon>
        <taxon>Clostridia</taxon>
        <taxon>Peptostreptococcales</taxon>
        <taxon>Anaerovoracaceae</taxon>
        <taxon>Zhenpiania</taxon>
    </lineage>
</organism>
<dbReference type="InterPro" id="IPR045462">
    <property type="entry name" value="aa-tRNA-synth_I_cd-bd"/>
</dbReference>
<dbReference type="HAMAP" id="MF_00022">
    <property type="entry name" value="Glu_tRNA_synth_type1"/>
    <property type="match status" value="1"/>
</dbReference>
<dbReference type="Pfam" id="PF19269">
    <property type="entry name" value="Anticodon_2"/>
    <property type="match status" value="1"/>
</dbReference>
<dbReference type="EC" id="6.1.1.17" evidence="7"/>
<evidence type="ECO:0000259" key="8">
    <source>
        <dbReference type="Pfam" id="PF00749"/>
    </source>
</evidence>
<evidence type="ECO:0000256" key="7">
    <source>
        <dbReference type="HAMAP-Rule" id="MF_00022"/>
    </source>
</evidence>
<dbReference type="RefSeq" id="WP_187302901.1">
    <property type="nucleotide sequence ID" value="NZ_JACRYT010000007.1"/>
</dbReference>
<protein>
    <recommendedName>
        <fullName evidence="7">Glutamate--tRNA ligase</fullName>
        <ecNumber evidence="7">6.1.1.17</ecNumber>
    </recommendedName>
    <alternativeName>
        <fullName evidence="7">Glutamyl-tRNA synthetase</fullName>
        <shortName evidence="7">GluRS</shortName>
    </alternativeName>
</protein>
<dbReference type="Gene3D" id="1.10.10.350">
    <property type="match status" value="1"/>
</dbReference>
<dbReference type="Pfam" id="PF00749">
    <property type="entry name" value="tRNA-synt_1c"/>
    <property type="match status" value="1"/>
</dbReference>
<dbReference type="AlphaFoldDB" id="A0A923SQR9"/>
<evidence type="ECO:0000259" key="9">
    <source>
        <dbReference type="Pfam" id="PF19269"/>
    </source>
</evidence>
<dbReference type="GO" id="GO:0005829">
    <property type="term" value="C:cytosol"/>
    <property type="evidence" value="ECO:0007669"/>
    <property type="project" value="TreeGrafter"/>
</dbReference>
<dbReference type="EMBL" id="JACRYT010000007">
    <property type="protein sequence ID" value="MBC6679795.1"/>
    <property type="molecule type" value="Genomic_DNA"/>
</dbReference>
<dbReference type="InterPro" id="IPR049940">
    <property type="entry name" value="GluQ/Sye"/>
</dbReference>
<gene>
    <name evidence="7" type="primary">gltX</name>
    <name evidence="10" type="ORF">H9L42_08135</name>
</gene>
<dbReference type="GO" id="GO:0004818">
    <property type="term" value="F:glutamate-tRNA ligase activity"/>
    <property type="evidence" value="ECO:0007669"/>
    <property type="project" value="UniProtKB-UniRule"/>
</dbReference>
<evidence type="ECO:0000256" key="3">
    <source>
        <dbReference type="ARBA" id="ARBA00022741"/>
    </source>
</evidence>
<feature type="domain" description="Glutamyl/glutaminyl-tRNA synthetase class Ib catalytic" evidence="8">
    <location>
        <begin position="36"/>
        <end position="330"/>
    </location>
</feature>
<dbReference type="InterPro" id="IPR004527">
    <property type="entry name" value="Glu-tRNA-ligase_bac/mito"/>
</dbReference>
<feature type="short sequence motif" description="'KMSKS' region" evidence="7">
    <location>
        <begin position="296"/>
        <end position="300"/>
    </location>
</feature>
<dbReference type="Proteomes" id="UP000602647">
    <property type="component" value="Unassembled WGS sequence"/>
</dbReference>
<feature type="domain" description="Aminoacyl-tRNA synthetase class I anticodon-binding" evidence="9">
    <location>
        <begin position="508"/>
        <end position="547"/>
    </location>
</feature>
<keyword evidence="4 7" id="KW-0067">ATP-binding</keyword>
<keyword evidence="5 7" id="KW-0648">Protein biosynthesis</keyword>
<evidence type="ECO:0000256" key="1">
    <source>
        <dbReference type="ARBA" id="ARBA00007894"/>
    </source>
</evidence>
<feature type="binding site" evidence="7">
    <location>
        <position position="299"/>
    </location>
    <ligand>
        <name>ATP</name>
        <dbReference type="ChEBI" id="CHEBI:30616"/>
    </ligand>
</feature>
<dbReference type="SUPFAM" id="SSF52374">
    <property type="entry name" value="Nucleotidylyl transferase"/>
    <property type="match status" value="1"/>
</dbReference>
<evidence type="ECO:0000256" key="2">
    <source>
        <dbReference type="ARBA" id="ARBA00022598"/>
    </source>
</evidence>
<keyword evidence="7" id="KW-0963">Cytoplasm</keyword>
<accession>A0A923SQR9</accession>
<evidence type="ECO:0000256" key="6">
    <source>
        <dbReference type="ARBA" id="ARBA00023146"/>
    </source>
</evidence>
<dbReference type="SUPFAM" id="SSF48163">
    <property type="entry name" value="An anticodon-binding domain of class I aminoacyl-tRNA synthetases"/>
    <property type="match status" value="1"/>
</dbReference>
<dbReference type="InterPro" id="IPR001412">
    <property type="entry name" value="aa-tRNA-synth_I_CS"/>
</dbReference>
<dbReference type="PRINTS" id="PR00987">
    <property type="entry name" value="TRNASYNTHGLU"/>
</dbReference>
<dbReference type="InterPro" id="IPR014729">
    <property type="entry name" value="Rossmann-like_a/b/a_fold"/>
</dbReference>
<dbReference type="GO" id="GO:0000049">
    <property type="term" value="F:tRNA binding"/>
    <property type="evidence" value="ECO:0007669"/>
    <property type="project" value="InterPro"/>
</dbReference>
<keyword evidence="2 7" id="KW-0436">Ligase</keyword>
<comment type="subcellular location">
    <subcellularLocation>
        <location evidence="7">Cytoplasm</location>
    </subcellularLocation>
</comment>
<dbReference type="PANTHER" id="PTHR43311:SF2">
    <property type="entry name" value="GLUTAMATE--TRNA LIGASE, MITOCHONDRIAL-RELATED"/>
    <property type="match status" value="1"/>
</dbReference>
<comment type="subunit">
    <text evidence="7">Monomer.</text>
</comment>
<proteinExistence type="inferred from homology"/>
<comment type="similarity">
    <text evidence="1 7">Belongs to the class-I aminoacyl-tRNA synthetase family. Glutamate--tRNA ligase type 1 subfamily.</text>
</comment>
<comment type="catalytic activity">
    <reaction evidence="7">
        <text>tRNA(Glu) + L-glutamate + ATP = L-glutamyl-tRNA(Glu) + AMP + diphosphate</text>
        <dbReference type="Rhea" id="RHEA:23540"/>
        <dbReference type="Rhea" id="RHEA-COMP:9663"/>
        <dbReference type="Rhea" id="RHEA-COMP:9680"/>
        <dbReference type="ChEBI" id="CHEBI:29985"/>
        <dbReference type="ChEBI" id="CHEBI:30616"/>
        <dbReference type="ChEBI" id="CHEBI:33019"/>
        <dbReference type="ChEBI" id="CHEBI:78442"/>
        <dbReference type="ChEBI" id="CHEBI:78520"/>
        <dbReference type="ChEBI" id="CHEBI:456215"/>
        <dbReference type="EC" id="6.1.1.17"/>
    </reaction>
</comment>
<dbReference type="Gene3D" id="3.40.50.620">
    <property type="entry name" value="HUPs"/>
    <property type="match status" value="1"/>
</dbReference>
<keyword evidence="6 7" id="KW-0030">Aminoacyl-tRNA synthetase</keyword>